<dbReference type="Proteomes" id="UP000322658">
    <property type="component" value="Unassembled WGS sequence"/>
</dbReference>
<evidence type="ECO:0000313" key="5">
    <source>
        <dbReference type="Proteomes" id="UP000323567"/>
    </source>
</evidence>
<proteinExistence type="predicted"/>
<evidence type="ECO:0000313" key="2">
    <source>
        <dbReference type="EMBL" id="KAA2372028.1"/>
    </source>
</evidence>
<protein>
    <submittedName>
        <fullName evidence="2">Uncharacterized protein</fullName>
    </submittedName>
</protein>
<reference evidence="4 5" key="1">
    <citation type="journal article" date="2019" name="Nat. Med.">
        <title>A library of human gut bacterial isolates paired with longitudinal multiomics data enables mechanistic microbiome research.</title>
        <authorList>
            <person name="Poyet M."/>
            <person name="Groussin M."/>
            <person name="Gibbons S.M."/>
            <person name="Avila-Pacheco J."/>
            <person name="Jiang X."/>
            <person name="Kearney S.M."/>
            <person name="Perrotta A.R."/>
            <person name="Berdy B."/>
            <person name="Zhao S."/>
            <person name="Lieberman T.D."/>
            <person name="Swanson P.K."/>
            <person name="Smith M."/>
            <person name="Roesemann S."/>
            <person name="Alexander J.E."/>
            <person name="Rich S.A."/>
            <person name="Livny J."/>
            <person name="Vlamakis H."/>
            <person name="Clish C."/>
            <person name="Bullock K."/>
            <person name="Deik A."/>
            <person name="Scott J."/>
            <person name="Pierce K.A."/>
            <person name="Xavier R.J."/>
            <person name="Alm E.J."/>
        </authorList>
    </citation>
    <scope>NUCLEOTIDE SEQUENCE [LARGE SCALE GENOMIC DNA]</scope>
    <source>
        <strain evidence="3 4">BIOML-A1</strain>
        <strain evidence="2 5">BIOML-A2</strain>
    </source>
</reference>
<name>A0A5B3GEG1_9BACT</name>
<accession>A0A5B3GEG1</accession>
<feature type="region of interest" description="Disordered" evidence="1">
    <location>
        <begin position="75"/>
        <end position="103"/>
    </location>
</feature>
<feature type="compositionally biased region" description="Basic and acidic residues" evidence="1">
    <location>
        <begin position="75"/>
        <end position="85"/>
    </location>
</feature>
<feature type="compositionally biased region" description="Basic residues" evidence="1">
    <location>
        <begin position="86"/>
        <end position="103"/>
    </location>
</feature>
<sequence length="103" mass="12730">MAYNNKNYLEKIKQAVEVTKAHYEPGRQDRNHRWVWNNYIYDMFHVGYITYLSWLRRDPDYSAYIKRLKAERRADMEARKAERMKNPRRARRTPAQHRVRKVS</sequence>
<evidence type="ECO:0000256" key="1">
    <source>
        <dbReference type="SAM" id="MobiDB-lite"/>
    </source>
</evidence>
<comment type="caution">
    <text evidence="2">The sequence shown here is derived from an EMBL/GenBank/DDBJ whole genome shotgun (WGS) entry which is preliminary data.</text>
</comment>
<dbReference type="AlphaFoldDB" id="A0A5B3GEG1"/>
<organism evidence="2 5">
    <name type="scientific">Alistipes shahii</name>
    <dbReference type="NCBI Taxonomy" id="328814"/>
    <lineage>
        <taxon>Bacteria</taxon>
        <taxon>Pseudomonadati</taxon>
        <taxon>Bacteroidota</taxon>
        <taxon>Bacteroidia</taxon>
        <taxon>Bacteroidales</taxon>
        <taxon>Rikenellaceae</taxon>
        <taxon>Alistipes</taxon>
    </lineage>
</organism>
<gene>
    <name evidence="3" type="ORF">F2Y07_04890</name>
    <name evidence="2" type="ORF">F2Y13_00740</name>
</gene>
<dbReference type="Proteomes" id="UP000323567">
    <property type="component" value="Unassembled WGS sequence"/>
</dbReference>
<dbReference type="EMBL" id="VVXJ01000007">
    <property type="protein sequence ID" value="KAA2376816.1"/>
    <property type="molecule type" value="Genomic_DNA"/>
</dbReference>
<evidence type="ECO:0000313" key="3">
    <source>
        <dbReference type="EMBL" id="KAA2376816.1"/>
    </source>
</evidence>
<dbReference type="RefSeq" id="WP_015547017.1">
    <property type="nucleotide sequence ID" value="NZ_CATVWL010000001.1"/>
</dbReference>
<evidence type="ECO:0000313" key="4">
    <source>
        <dbReference type="Proteomes" id="UP000322658"/>
    </source>
</evidence>
<dbReference type="GeneID" id="92756913"/>
<dbReference type="EMBL" id="VVXK01000001">
    <property type="protein sequence ID" value="KAA2372028.1"/>
    <property type="molecule type" value="Genomic_DNA"/>
</dbReference>